<organism evidence="9 10">
    <name type="scientific">Mycena citricolor</name>
    <dbReference type="NCBI Taxonomy" id="2018698"/>
    <lineage>
        <taxon>Eukaryota</taxon>
        <taxon>Fungi</taxon>
        <taxon>Dikarya</taxon>
        <taxon>Basidiomycota</taxon>
        <taxon>Agaricomycotina</taxon>
        <taxon>Agaricomycetes</taxon>
        <taxon>Agaricomycetidae</taxon>
        <taxon>Agaricales</taxon>
        <taxon>Marasmiineae</taxon>
        <taxon>Mycenaceae</taxon>
        <taxon>Mycena</taxon>
    </lineage>
</organism>
<dbReference type="GO" id="GO:0016020">
    <property type="term" value="C:membrane"/>
    <property type="evidence" value="ECO:0007669"/>
    <property type="project" value="UniProtKB-SubCell"/>
</dbReference>
<sequence>MSRRQVEPSRFLCKQSQCRRRTHQVLGSRRFDGQAGTSKSPLSQFGQHRHPRLRVRCLTMSFEYAPVSKGLILSLALSTVFVGVFDVKHYFHLQLVPHVSHHHQYWRLATHHLAFASSSDLFVAVLTLYNVSVQIERNFGSLKFASFVLISTMLSTILEFVALILFHRAGLAQIPAGPIALIFSIIYQWSRIVPHSYQFRIFGVPLTNKSFTFISALQLAIGNLPGSAAAALIGLLAGQLYRSDLANLKGYRISPRVAGMGTRYALPLIGSLRPARRSTRALPDGDARAAAATRVQNEEIVTTSTGTTTTARPTAGTATQRQPAEALGGPSVMREWVEGLTGSSRAQPGMRIPVEAEITQLTTMFPDIQREVLVGTLQRSANIEGAVETLLSSQR</sequence>
<evidence type="ECO:0000256" key="5">
    <source>
        <dbReference type="SAM" id="MobiDB-lite"/>
    </source>
</evidence>
<evidence type="ECO:0000256" key="4">
    <source>
        <dbReference type="ARBA" id="ARBA00023136"/>
    </source>
</evidence>
<dbReference type="InterPro" id="IPR022764">
    <property type="entry name" value="Peptidase_S54_rhomboid_dom"/>
</dbReference>
<keyword evidence="3 6" id="KW-1133">Transmembrane helix</keyword>
<feature type="transmembrane region" description="Helical" evidence="6">
    <location>
        <begin position="111"/>
        <end position="132"/>
    </location>
</feature>
<proteinExistence type="predicted"/>
<evidence type="ECO:0000256" key="6">
    <source>
        <dbReference type="SAM" id="Phobius"/>
    </source>
</evidence>
<evidence type="ECO:0000256" key="1">
    <source>
        <dbReference type="ARBA" id="ARBA00004141"/>
    </source>
</evidence>
<evidence type="ECO:0000313" key="9">
    <source>
        <dbReference type="EMBL" id="CAK5263131.1"/>
    </source>
</evidence>
<reference evidence="9" key="1">
    <citation type="submission" date="2023-11" db="EMBL/GenBank/DDBJ databases">
        <authorList>
            <person name="De Vega J J."/>
            <person name="De Vega J J."/>
        </authorList>
    </citation>
    <scope>NUCLEOTIDE SEQUENCE</scope>
</reference>
<evidence type="ECO:0000259" key="7">
    <source>
        <dbReference type="Pfam" id="PF01694"/>
    </source>
</evidence>
<evidence type="ECO:0000259" key="8">
    <source>
        <dbReference type="Pfam" id="PF02845"/>
    </source>
</evidence>
<evidence type="ECO:0008006" key="11">
    <source>
        <dbReference type="Google" id="ProtNLM"/>
    </source>
</evidence>
<keyword evidence="2 6" id="KW-0812">Transmembrane</keyword>
<feature type="transmembrane region" description="Helical" evidence="6">
    <location>
        <begin position="211"/>
        <end position="237"/>
    </location>
</feature>
<dbReference type="AlphaFoldDB" id="A0AAD2GT76"/>
<gene>
    <name evidence="9" type="ORF">MYCIT1_LOCUS2391</name>
</gene>
<comment type="subcellular location">
    <subcellularLocation>
        <location evidence="1">Membrane</location>
        <topology evidence="1">Multi-pass membrane protein</topology>
    </subcellularLocation>
</comment>
<dbReference type="Pfam" id="PF01694">
    <property type="entry name" value="Rhomboid"/>
    <property type="match status" value="1"/>
</dbReference>
<feature type="transmembrane region" description="Helical" evidence="6">
    <location>
        <begin position="144"/>
        <end position="166"/>
    </location>
</feature>
<feature type="transmembrane region" description="Helical" evidence="6">
    <location>
        <begin position="172"/>
        <end position="190"/>
    </location>
</feature>
<dbReference type="Proteomes" id="UP001295794">
    <property type="component" value="Unassembled WGS sequence"/>
</dbReference>
<dbReference type="Gene3D" id="1.20.1540.10">
    <property type="entry name" value="Rhomboid-like"/>
    <property type="match status" value="1"/>
</dbReference>
<dbReference type="InterPro" id="IPR035952">
    <property type="entry name" value="Rhomboid-like_sf"/>
</dbReference>
<feature type="region of interest" description="Disordered" evidence="5">
    <location>
        <begin position="302"/>
        <end position="326"/>
    </location>
</feature>
<dbReference type="InterPro" id="IPR003892">
    <property type="entry name" value="CUE"/>
</dbReference>
<comment type="caution">
    <text evidence="9">The sequence shown here is derived from an EMBL/GenBank/DDBJ whole genome shotgun (WGS) entry which is preliminary data.</text>
</comment>
<dbReference type="Pfam" id="PF02845">
    <property type="entry name" value="CUE"/>
    <property type="match status" value="1"/>
</dbReference>
<feature type="transmembrane region" description="Helical" evidence="6">
    <location>
        <begin position="70"/>
        <end position="91"/>
    </location>
</feature>
<protein>
    <recommendedName>
        <fullName evidence="11">CUE domain-containing protein</fullName>
    </recommendedName>
</protein>
<dbReference type="CDD" id="cd14279">
    <property type="entry name" value="CUE"/>
    <property type="match status" value="1"/>
</dbReference>
<feature type="compositionally biased region" description="Low complexity" evidence="5">
    <location>
        <begin position="302"/>
        <end position="319"/>
    </location>
</feature>
<dbReference type="PANTHER" id="PTHR43066">
    <property type="entry name" value="RHOMBOID-RELATED PROTEIN"/>
    <property type="match status" value="1"/>
</dbReference>
<evidence type="ECO:0000256" key="2">
    <source>
        <dbReference type="ARBA" id="ARBA00022692"/>
    </source>
</evidence>
<feature type="domain" description="Peptidase S54 rhomboid" evidence="7">
    <location>
        <begin position="103"/>
        <end position="241"/>
    </location>
</feature>
<keyword evidence="10" id="KW-1185">Reference proteome</keyword>
<feature type="domain" description="CUE" evidence="8">
    <location>
        <begin position="355"/>
        <end position="392"/>
    </location>
</feature>
<dbReference type="EMBL" id="CAVNYO010000035">
    <property type="protein sequence ID" value="CAK5263131.1"/>
    <property type="molecule type" value="Genomic_DNA"/>
</dbReference>
<accession>A0AAD2GT76</accession>
<evidence type="ECO:0000256" key="3">
    <source>
        <dbReference type="ARBA" id="ARBA00022989"/>
    </source>
</evidence>
<evidence type="ECO:0000313" key="10">
    <source>
        <dbReference type="Proteomes" id="UP001295794"/>
    </source>
</evidence>
<dbReference type="SUPFAM" id="SSF144091">
    <property type="entry name" value="Rhomboid-like"/>
    <property type="match status" value="1"/>
</dbReference>
<dbReference type="GO" id="GO:0004252">
    <property type="term" value="F:serine-type endopeptidase activity"/>
    <property type="evidence" value="ECO:0007669"/>
    <property type="project" value="InterPro"/>
</dbReference>
<name>A0AAD2GT76_9AGAR</name>
<keyword evidence="4 6" id="KW-0472">Membrane</keyword>
<dbReference type="GO" id="GO:0043130">
    <property type="term" value="F:ubiquitin binding"/>
    <property type="evidence" value="ECO:0007669"/>
    <property type="project" value="InterPro"/>
</dbReference>
<dbReference type="PANTHER" id="PTHR43066:SF21">
    <property type="entry name" value="UBIQUITIN-ASSOCIATED DOMAIN-CONTAINING PROTEIN 2"/>
    <property type="match status" value="1"/>
</dbReference>